<gene>
    <name evidence="13" type="primary">lpxK</name>
    <name evidence="14" type="ORF">phytr_8870</name>
</gene>
<evidence type="ECO:0000256" key="8">
    <source>
        <dbReference type="ARBA" id="ARBA00022741"/>
    </source>
</evidence>
<dbReference type="PANTHER" id="PTHR42724">
    <property type="entry name" value="TETRAACYLDISACCHARIDE 4'-KINASE"/>
    <property type="match status" value="1"/>
</dbReference>
<comment type="pathway">
    <text evidence="2 13">Glycolipid biosynthesis; lipid IV(A) biosynthesis; lipid IV(A) from (3R)-3-hydroxytetradecanoyl-[acyl-carrier-protein] and UDP-N-acetyl-alpha-D-glucosamine: step 6/6.</text>
</comment>
<dbReference type="GO" id="GO:0005524">
    <property type="term" value="F:ATP binding"/>
    <property type="evidence" value="ECO:0007669"/>
    <property type="project" value="UniProtKB-UniRule"/>
</dbReference>
<dbReference type="EMBL" id="CP027845">
    <property type="protein sequence ID" value="AVP87818.1"/>
    <property type="molecule type" value="Genomic_DNA"/>
</dbReference>
<evidence type="ECO:0000256" key="6">
    <source>
        <dbReference type="ARBA" id="ARBA00022556"/>
    </source>
</evidence>
<keyword evidence="7 13" id="KW-0808">Transferase</keyword>
<dbReference type="KEGG" id="ptc:phytr_8870"/>
<dbReference type="InterPro" id="IPR003758">
    <property type="entry name" value="LpxK"/>
</dbReference>
<comment type="similarity">
    <text evidence="13">Belongs to the LpxK family.</text>
</comment>
<evidence type="ECO:0000256" key="9">
    <source>
        <dbReference type="ARBA" id="ARBA00022777"/>
    </source>
</evidence>
<evidence type="ECO:0000256" key="2">
    <source>
        <dbReference type="ARBA" id="ARBA00004870"/>
    </source>
</evidence>
<reference evidence="14 15" key="1">
    <citation type="submission" date="2018-03" db="EMBL/GenBank/DDBJ databases">
        <title>A gene transfer event suggests a long-term partnership between eustigmatophyte algae and a novel lineage of endosymbiotic bacteria.</title>
        <authorList>
            <person name="Yurchenko T."/>
            <person name="Sevcikova T."/>
            <person name="Pribyl P."/>
            <person name="El Karkouri K."/>
            <person name="Klimes V."/>
            <person name="Amaral R."/>
            <person name="Zbrankova V."/>
            <person name="Kim E."/>
            <person name="Raoult D."/>
            <person name="Santos L.M.A."/>
            <person name="Elias M."/>
        </authorList>
    </citation>
    <scope>NUCLEOTIDE SEQUENCE [LARGE SCALE GENOMIC DNA]</scope>
    <source>
        <strain evidence="14">CCALA 838</strain>
    </source>
</reference>
<keyword evidence="9 13" id="KW-0418">Kinase</keyword>
<dbReference type="UniPathway" id="UPA00359">
    <property type="reaction ID" value="UER00482"/>
</dbReference>
<evidence type="ECO:0000256" key="3">
    <source>
        <dbReference type="ARBA" id="ARBA00012071"/>
    </source>
</evidence>
<dbReference type="GO" id="GO:0009244">
    <property type="term" value="P:lipopolysaccharide core region biosynthetic process"/>
    <property type="evidence" value="ECO:0007669"/>
    <property type="project" value="TreeGrafter"/>
</dbReference>
<evidence type="ECO:0000256" key="1">
    <source>
        <dbReference type="ARBA" id="ARBA00002274"/>
    </source>
</evidence>
<keyword evidence="10 13" id="KW-0067">ATP-binding</keyword>
<evidence type="ECO:0000256" key="11">
    <source>
        <dbReference type="ARBA" id="ARBA00023098"/>
    </source>
</evidence>
<dbReference type="SUPFAM" id="SSF52540">
    <property type="entry name" value="P-loop containing nucleoside triphosphate hydrolases"/>
    <property type="match status" value="1"/>
</dbReference>
<evidence type="ECO:0000313" key="15">
    <source>
        <dbReference type="Proteomes" id="UP000241762"/>
    </source>
</evidence>
<keyword evidence="5 13" id="KW-0444">Lipid biosynthesis</keyword>
<dbReference type="HAMAP" id="MF_00409">
    <property type="entry name" value="LpxK"/>
    <property type="match status" value="1"/>
</dbReference>
<comment type="catalytic activity">
    <reaction evidence="13">
        <text>a lipid A disaccharide + ATP = a lipid IVA + ADP + H(+)</text>
        <dbReference type="Rhea" id="RHEA:67840"/>
        <dbReference type="ChEBI" id="CHEBI:15378"/>
        <dbReference type="ChEBI" id="CHEBI:30616"/>
        <dbReference type="ChEBI" id="CHEBI:176343"/>
        <dbReference type="ChEBI" id="CHEBI:176425"/>
        <dbReference type="ChEBI" id="CHEBI:456216"/>
        <dbReference type="EC" id="2.7.1.130"/>
    </reaction>
</comment>
<dbReference type="InterPro" id="IPR027417">
    <property type="entry name" value="P-loop_NTPase"/>
</dbReference>
<evidence type="ECO:0000256" key="10">
    <source>
        <dbReference type="ARBA" id="ARBA00022840"/>
    </source>
</evidence>
<dbReference type="GO" id="GO:0005886">
    <property type="term" value="C:plasma membrane"/>
    <property type="evidence" value="ECO:0007669"/>
    <property type="project" value="TreeGrafter"/>
</dbReference>
<accession>A0A2P1P967</accession>
<keyword evidence="8 13" id="KW-0547">Nucleotide-binding</keyword>
<organism evidence="14 15">
    <name type="scientific">Candidatus Phycorickettsia trachydisci</name>
    <dbReference type="NCBI Taxonomy" id="2115978"/>
    <lineage>
        <taxon>Bacteria</taxon>
        <taxon>Pseudomonadati</taxon>
        <taxon>Pseudomonadota</taxon>
        <taxon>Alphaproteobacteria</taxon>
        <taxon>Rickettsiales</taxon>
        <taxon>Rickettsiaceae</taxon>
        <taxon>Candidatus Phycorickettsia</taxon>
    </lineage>
</organism>
<evidence type="ECO:0000313" key="14">
    <source>
        <dbReference type="EMBL" id="AVP87818.1"/>
    </source>
</evidence>
<dbReference type="GO" id="GO:0009245">
    <property type="term" value="P:lipid A biosynthetic process"/>
    <property type="evidence" value="ECO:0007669"/>
    <property type="project" value="UniProtKB-UniRule"/>
</dbReference>
<feature type="binding site" evidence="13">
    <location>
        <begin position="50"/>
        <end position="57"/>
    </location>
    <ligand>
        <name>ATP</name>
        <dbReference type="ChEBI" id="CHEBI:30616"/>
    </ligand>
</feature>
<keyword evidence="6 13" id="KW-0441">Lipid A biosynthesis</keyword>
<dbReference type="RefSeq" id="WP_106874662.1">
    <property type="nucleotide sequence ID" value="NZ_CP027845.1"/>
</dbReference>
<keyword evidence="15" id="KW-1185">Reference proteome</keyword>
<name>A0A2P1P967_9RICK</name>
<evidence type="ECO:0000256" key="7">
    <source>
        <dbReference type="ARBA" id="ARBA00022679"/>
    </source>
</evidence>
<protein>
    <recommendedName>
        <fullName evidence="4 13">Tetraacyldisaccharide 4'-kinase</fullName>
        <ecNumber evidence="3 13">2.7.1.130</ecNumber>
    </recommendedName>
    <alternativeName>
        <fullName evidence="12 13">Lipid A 4'-kinase</fullName>
    </alternativeName>
</protein>
<evidence type="ECO:0000256" key="13">
    <source>
        <dbReference type="HAMAP-Rule" id="MF_00409"/>
    </source>
</evidence>
<dbReference type="Pfam" id="PF02606">
    <property type="entry name" value="LpxK"/>
    <property type="match status" value="1"/>
</dbReference>
<proteinExistence type="inferred from homology"/>
<dbReference type="EC" id="2.7.1.130" evidence="3 13"/>
<dbReference type="Proteomes" id="UP000241762">
    <property type="component" value="Chromosome"/>
</dbReference>
<dbReference type="AlphaFoldDB" id="A0A2P1P967"/>
<dbReference type="PANTHER" id="PTHR42724:SF1">
    <property type="entry name" value="TETRAACYLDISACCHARIDE 4'-KINASE, MITOCHONDRIAL-RELATED"/>
    <property type="match status" value="1"/>
</dbReference>
<dbReference type="GO" id="GO:0009029">
    <property type="term" value="F:lipid-A 4'-kinase activity"/>
    <property type="evidence" value="ECO:0007669"/>
    <property type="project" value="UniProtKB-UniRule"/>
</dbReference>
<evidence type="ECO:0000256" key="4">
    <source>
        <dbReference type="ARBA" id="ARBA00016436"/>
    </source>
</evidence>
<comment type="function">
    <text evidence="1 13">Transfers the gamma-phosphate of ATP to the 4'-position of a tetraacyldisaccharide 1-phosphate intermediate (termed DS-1-P) to form tetraacyldisaccharide 1,4'-bis-phosphate (lipid IVA).</text>
</comment>
<sequence length="309" mass="34778">MYPKFWNSKSIISTLLLPLTHIYVWFSERRKRLANPIHFGIKTICVGNITVGGTGKTQFVMWLVQRLKNIKTVIVSKGYKSNFIDPQIVGKYDSPELVGDEPKLMSKITDVIVAKNPADASDLVAQINPDLVILDDFMQNPYVTKDFNILIIDADRNFGNNRLLPAGPLRQTFESAKNQIGLIIAIGSSPQRPNNLLDGAFYAQITSESELDTNKKYLAFAGVGNPERFFSCISHLNIVRKVTYSDHHNYLSQELYSLQKAADKLGATLLTTPKDAVKLVNKLKFEVFEPKLQFENPTDEEKILSILSQ</sequence>
<dbReference type="NCBIfam" id="TIGR00682">
    <property type="entry name" value="lpxK"/>
    <property type="match status" value="1"/>
</dbReference>
<dbReference type="OrthoDB" id="9766423at2"/>
<keyword evidence="11 13" id="KW-0443">Lipid metabolism</keyword>
<evidence type="ECO:0000256" key="12">
    <source>
        <dbReference type="ARBA" id="ARBA00029757"/>
    </source>
</evidence>
<evidence type="ECO:0000256" key="5">
    <source>
        <dbReference type="ARBA" id="ARBA00022516"/>
    </source>
</evidence>